<feature type="non-terminal residue" evidence="1">
    <location>
        <position position="1"/>
    </location>
</feature>
<evidence type="ECO:0000313" key="2">
    <source>
        <dbReference type="Proteomes" id="UP000708208"/>
    </source>
</evidence>
<gene>
    <name evidence="1" type="ORF">AFUS01_LOCUS33381</name>
</gene>
<evidence type="ECO:0000313" key="1">
    <source>
        <dbReference type="EMBL" id="CAG7823147.1"/>
    </source>
</evidence>
<accession>A0A8J2KZW5</accession>
<organism evidence="1 2">
    <name type="scientific">Allacma fusca</name>
    <dbReference type="NCBI Taxonomy" id="39272"/>
    <lineage>
        <taxon>Eukaryota</taxon>
        <taxon>Metazoa</taxon>
        <taxon>Ecdysozoa</taxon>
        <taxon>Arthropoda</taxon>
        <taxon>Hexapoda</taxon>
        <taxon>Collembola</taxon>
        <taxon>Symphypleona</taxon>
        <taxon>Sminthuridae</taxon>
        <taxon>Allacma</taxon>
    </lineage>
</organism>
<proteinExistence type="predicted"/>
<reference evidence="1" key="1">
    <citation type="submission" date="2021-06" db="EMBL/GenBank/DDBJ databases">
        <authorList>
            <person name="Hodson N. C."/>
            <person name="Mongue J. A."/>
            <person name="Jaron S. K."/>
        </authorList>
    </citation>
    <scope>NUCLEOTIDE SEQUENCE</scope>
</reference>
<keyword evidence="2" id="KW-1185">Reference proteome</keyword>
<comment type="caution">
    <text evidence="1">The sequence shown here is derived from an EMBL/GenBank/DDBJ whole genome shotgun (WGS) entry which is preliminary data.</text>
</comment>
<name>A0A8J2KZW5_9HEXA</name>
<protein>
    <submittedName>
        <fullName evidence="1">Uncharacterized protein</fullName>
    </submittedName>
</protein>
<sequence>EFIEREDQDQV</sequence>
<dbReference type="EMBL" id="CAJVCH010528551">
    <property type="protein sequence ID" value="CAG7823147.1"/>
    <property type="molecule type" value="Genomic_DNA"/>
</dbReference>
<dbReference type="Proteomes" id="UP000708208">
    <property type="component" value="Unassembled WGS sequence"/>
</dbReference>